<evidence type="ECO:0000313" key="2">
    <source>
        <dbReference type="Proteomes" id="UP000053732"/>
    </source>
</evidence>
<protein>
    <submittedName>
        <fullName evidence="1">Str. FM013</fullName>
    </submittedName>
</protein>
<proteinExistence type="predicted"/>
<reference evidence="1 2" key="1">
    <citation type="journal article" date="2014" name="Nat. Commun.">
        <title>Multiple recent horizontal transfers of a large genomic region in cheese making fungi.</title>
        <authorList>
            <person name="Cheeseman K."/>
            <person name="Ropars J."/>
            <person name="Renault P."/>
            <person name="Dupont J."/>
            <person name="Gouzy J."/>
            <person name="Branca A."/>
            <person name="Abraham A.L."/>
            <person name="Ceppi M."/>
            <person name="Conseiller E."/>
            <person name="Debuchy R."/>
            <person name="Malagnac F."/>
            <person name="Goarin A."/>
            <person name="Silar P."/>
            <person name="Lacoste S."/>
            <person name="Sallet E."/>
            <person name="Bensimon A."/>
            <person name="Giraud T."/>
            <person name="Brygoo Y."/>
        </authorList>
    </citation>
    <scope>NUCLEOTIDE SEQUENCE [LARGE SCALE GENOMIC DNA]</scope>
    <source>
        <strain evidence="2">FM 013</strain>
    </source>
</reference>
<dbReference type="EMBL" id="HG793193">
    <property type="protein sequence ID" value="CRL30819.1"/>
    <property type="molecule type" value="Genomic_DNA"/>
</dbReference>
<evidence type="ECO:0000313" key="1">
    <source>
        <dbReference type="EMBL" id="CRL30819.1"/>
    </source>
</evidence>
<organism evidence="1 2">
    <name type="scientific">Penicillium camemberti (strain FM 013)</name>
    <dbReference type="NCBI Taxonomy" id="1429867"/>
    <lineage>
        <taxon>Eukaryota</taxon>
        <taxon>Fungi</taxon>
        <taxon>Dikarya</taxon>
        <taxon>Ascomycota</taxon>
        <taxon>Pezizomycotina</taxon>
        <taxon>Eurotiomycetes</taxon>
        <taxon>Eurotiomycetidae</taxon>
        <taxon>Eurotiales</taxon>
        <taxon>Aspergillaceae</taxon>
        <taxon>Penicillium</taxon>
    </lineage>
</organism>
<name>A0A0G4PXC3_PENC3</name>
<dbReference type="Proteomes" id="UP000053732">
    <property type="component" value="Unassembled WGS sequence"/>
</dbReference>
<accession>A0A0G4PXC3</accession>
<sequence length="242" mass="26781">MPIPDSRLALRKKIIGIALEVSALVTAFSTPRNISDEQCTSVLAKKNGLLSEMIEANQRQAEHLDRRRALRRVVSEIEGHGLGMQHPRKVFNGLFSEICQLRYRQRVNPGDGDQLPVNAIDAMPDEVQDSQQNGIIYENGTPIARACVANDQTVLYSTQTAKKAYYPLPDALTQRDVLSFLHNHTALAHLFWPSLVTEVDERRASPTSTIFRIGSAATKGKATITTAADEAVCEEELPFVSE</sequence>
<dbReference type="STRING" id="1429867.A0A0G4PXC3"/>
<dbReference type="AlphaFoldDB" id="A0A0G4PXC3"/>
<gene>
    <name evidence="1" type="ORF">PCAMFM013_S060g000029</name>
</gene>
<keyword evidence="2" id="KW-1185">Reference proteome</keyword>